<name>A0A6J5L0D6_9CAUD</name>
<reference evidence="1" key="1">
    <citation type="submission" date="2020-04" db="EMBL/GenBank/DDBJ databases">
        <authorList>
            <person name="Chiriac C."/>
            <person name="Salcher M."/>
            <person name="Ghai R."/>
            <person name="Kavagutti S V."/>
        </authorList>
    </citation>
    <scope>NUCLEOTIDE SEQUENCE</scope>
</reference>
<evidence type="ECO:0000313" key="1">
    <source>
        <dbReference type="EMBL" id="CAB4126737.1"/>
    </source>
</evidence>
<organism evidence="1">
    <name type="scientific">uncultured Caudovirales phage</name>
    <dbReference type="NCBI Taxonomy" id="2100421"/>
    <lineage>
        <taxon>Viruses</taxon>
        <taxon>Duplodnaviria</taxon>
        <taxon>Heunggongvirae</taxon>
        <taxon>Uroviricota</taxon>
        <taxon>Caudoviricetes</taxon>
        <taxon>Peduoviridae</taxon>
        <taxon>Maltschvirus</taxon>
        <taxon>Maltschvirus maltsch</taxon>
    </lineage>
</organism>
<proteinExistence type="predicted"/>
<gene>
    <name evidence="1" type="ORF">UFOVP81_21</name>
</gene>
<dbReference type="Pfam" id="PF16510">
    <property type="entry name" value="P22_portal"/>
    <property type="match status" value="1"/>
</dbReference>
<dbReference type="Gene3D" id="6.10.280.90">
    <property type="match status" value="1"/>
</dbReference>
<dbReference type="InterPro" id="IPR032427">
    <property type="entry name" value="P22_portal"/>
</dbReference>
<accession>A0A6J5L0D6</accession>
<dbReference type="EMBL" id="LR796199">
    <property type="protein sequence ID" value="CAB4126737.1"/>
    <property type="molecule type" value="Genomic_DNA"/>
</dbReference>
<sequence>MEQNDLLDIHERAMAEFNRIQSAMRDERMQCLQDRRFYSLAGAQWEGSLGIQFQDKPMLEINKIHLAIIRIINEYRNNSIGVFFLPKDGSADESIADTCSSLFRADEQYSTAQEAYDNAFEEAVGGGFGAWRLRTEYVDEYGDGDEQRIIIEPIPDADSCVFFNLDAKRQDKSDATSCFVLSSMTKEAYREAWGDDPSTMPKLIHQRHFDWLTPDIVYIAEYYVVEEKKVRYRVFSGAPGSVYESETINLPIEKDEDNDLEEKVKELLATGYVEKPIKRKKTKKIHKYILSGSKVLEDCGYIAGKNIPIVPVYGKRWFIDNVERCMGHVRLAKDAQRLKNLQMSKLAEISAMSPVEKPIFTPEQIAGHQNMWAEDHIRNHPYLLVNQLTDLNGNPAAIGPTNYSHPPQVPPAMAALLQLTEEDIRDVLGNQQQADKMVSNISGNAIEMIQQHLDMQTYIYVSNFAKGRKRCGDIWLSMAKEVYVEDGRSMRGINTSGNSENILLNKPDIGKSGEFRYKNDLSKADMEVSVSVGPSSESKKNSMVKSLVNILPMTQDQQTQQVLISMILMNLEGEGIKDIRDYFRNNLLRMGAVKPTEEERQRLEKEAANQKPDPNTAFLEASAREAEANAALKQANTDLTIAKTKQAEIDAMASLGAIDMSQRDQLLRSIDMLNSHDLQQKQLAMQQQQSLLQNTAQLVNTGGQNAS</sequence>
<protein>
    <submittedName>
        <fullName evidence="1">Phage P22-like portal protein</fullName>
    </submittedName>
</protein>